<dbReference type="PANTHER" id="PTHR15364:SF0">
    <property type="entry name" value="2'-DEOXYNUCLEOSIDE 5'-PHOSPHATE N-HYDROLASE 1"/>
    <property type="match status" value="1"/>
</dbReference>
<evidence type="ECO:0000313" key="1">
    <source>
        <dbReference type="EMBL" id="MBE3640604.1"/>
    </source>
</evidence>
<comment type="caution">
    <text evidence="1">The sequence shown here is derived from an EMBL/GenBank/DDBJ whole genome shotgun (WGS) entry which is preliminary data.</text>
</comment>
<dbReference type="EMBL" id="JACVXA010000110">
    <property type="protein sequence ID" value="MBE3640604.1"/>
    <property type="molecule type" value="Genomic_DNA"/>
</dbReference>
<name>A0A8J7CY14_9RHOB</name>
<accession>A0A8J7CY14</accession>
<protein>
    <submittedName>
        <fullName evidence="1">Nucleoside 2-deoxyribosyltransferase</fullName>
    </submittedName>
</protein>
<organism evidence="1 2">
    <name type="scientific">Mangrovicoccus algicola</name>
    <dbReference type="NCBI Taxonomy" id="2771008"/>
    <lineage>
        <taxon>Bacteria</taxon>
        <taxon>Pseudomonadati</taxon>
        <taxon>Pseudomonadota</taxon>
        <taxon>Alphaproteobacteria</taxon>
        <taxon>Rhodobacterales</taxon>
        <taxon>Paracoccaceae</taxon>
        <taxon>Mangrovicoccus</taxon>
    </lineage>
</organism>
<sequence>MRIYLAGPDVFHPEAEALGAAKKAICAEFGLQGVFPLDETVPPGEFAPRDHGLAIAAKDIRLLRSCDAALVNLSPYLGPSMDAGTAVELGLIAGLGLPAFGYSCDPRPFETRAAAHLPAPGWRGETFGLCDNLMVEGALAACGGRVFLPAAPCPFEDTAAFRRAAEALARHPR</sequence>
<reference evidence="1" key="1">
    <citation type="submission" date="2020-09" db="EMBL/GenBank/DDBJ databases">
        <title>A novel bacterium of genus Mangrovicoccus, isolated from South China Sea.</title>
        <authorList>
            <person name="Huang H."/>
            <person name="Mo K."/>
            <person name="Hu Y."/>
        </authorList>
    </citation>
    <scope>NUCLEOTIDE SEQUENCE</scope>
    <source>
        <strain evidence="1">HB182678</strain>
    </source>
</reference>
<dbReference type="InterPro" id="IPR007710">
    <property type="entry name" value="Nucleoside_deoxyribTrfase"/>
</dbReference>
<dbReference type="Pfam" id="PF05014">
    <property type="entry name" value="Nuc_deoxyrib_tr"/>
    <property type="match status" value="1"/>
</dbReference>
<dbReference type="RefSeq" id="WP_193187064.1">
    <property type="nucleotide sequence ID" value="NZ_JACVXA010000110.1"/>
</dbReference>
<proteinExistence type="predicted"/>
<evidence type="ECO:0000313" key="2">
    <source>
        <dbReference type="Proteomes" id="UP000609121"/>
    </source>
</evidence>
<gene>
    <name evidence="1" type="ORF">ICN82_20570</name>
</gene>
<dbReference type="InterPro" id="IPR051239">
    <property type="entry name" value="2'-dNMP_N-hydrolase"/>
</dbReference>
<dbReference type="SUPFAM" id="SSF52309">
    <property type="entry name" value="N-(deoxy)ribosyltransferase-like"/>
    <property type="match status" value="1"/>
</dbReference>
<dbReference type="GO" id="GO:0009159">
    <property type="term" value="P:deoxyribonucleoside monophosphate catabolic process"/>
    <property type="evidence" value="ECO:0007669"/>
    <property type="project" value="TreeGrafter"/>
</dbReference>
<dbReference type="PANTHER" id="PTHR15364">
    <property type="entry name" value="2'-DEOXYNUCLEOSIDE 5'-PHOSPHATE N-HYDROLASE 1"/>
    <property type="match status" value="1"/>
</dbReference>
<dbReference type="Gene3D" id="3.40.50.450">
    <property type="match status" value="1"/>
</dbReference>
<dbReference type="GO" id="GO:0070694">
    <property type="term" value="F:5-hydroxymethyl-dUMP N-hydrolase activity"/>
    <property type="evidence" value="ECO:0007669"/>
    <property type="project" value="TreeGrafter"/>
</dbReference>
<keyword evidence="2" id="KW-1185">Reference proteome</keyword>
<dbReference type="Proteomes" id="UP000609121">
    <property type="component" value="Unassembled WGS sequence"/>
</dbReference>
<dbReference type="AlphaFoldDB" id="A0A8J7CY14"/>